<dbReference type="PANTHER" id="PTHR42788">
    <property type="entry name" value="TAURINE IMPORT ATP-BINDING PROTEIN-RELATED"/>
    <property type="match status" value="1"/>
</dbReference>
<dbReference type="SMART" id="SM00382">
    <property type="entry name" value="AAA"/>
    <property type="match status" value="1"/>
</dbReference>
<protein>
    <submittedName>
        <fullName evidence="5">ABC transporter, ATP-binding protein</fullName>
    </submittedName>
</protein>
<dbReference type="PANTHER" id="PTHR42788:SF13">
    <property type="entry name" value="ALIPHATIC SULFONATES IMPORT ATP-BINDING PROTEIN SSUB"/>
    <property type="match status" value="1"/>
</dbReference>
<dbReference type="SUPFAM" id="SSF52540">
    <property type="entry name" value="P-loop containing nucleoside triphosphate hydrolases"/>
    <property type="match status" value="1"/>
</dbReference>
<comment type="caution">
    <text evidence="5">The sequence shown here is derived from an EMBL/GenBank/DDBJ whole genome shotgun (WGS) entry which is preliminary data.</text>
</comment>
<dbReference type="InterPro" id="IPR003593">
    <property type="entry name" value="AAA+_ATPase"/>
</dbReference>
<dbReference type="PROSITE" id="PS50893">
    <property type="entry name" value="ABC_TRANSPORTER_2"/>
    <property type="match status" value="1"/>
</dbReference>
<evidence type="ECO:0000256" key="1">
    <source>
        <dbReference type="ARBA" id="ARBA00022448"/>
    </source>
</evidence>
<keyword evidence="1" id="KW-0813">Transport</keyword>
<dbReference type="InterPro" id="IPR050166">
    <property type="entry name" value="ABC_transporter_ATP-bind"/>
</dbReference>
<evidence type="ECO:0000259" key="4">
    <source>
        <dbReference type="PROSITE" id="PS50893"/>
    </source>
</evidence>
<dbReference type="EMBL" id="BMVP01000004">
    <property type="protein sequence ID" value="GHB56997.1"/>
    <property type="molecule type" value="Genomic_DNA"/>
</dbReference>
<dbReference type="Pfam" id="PF00005">
    <property type="entry name" value="ABC_tran"/>
    <property type="match status" value="1"/>
</dbReference>
<reference evidence="6" key="1">
    <citation type="journal article" date="2019" name="Int. J. Syst. Evol. Microbiol.">
        <title>The Global Catalogue of Microorganisms (GCM) 10K type strain sequencing project: providing services to taxonomists for standard genome sequencing and annotation.</title>
        <authorList>
            <consortium name="The Broad Institute Genomics Platform"/>
            <consortium name="The Broad Institute Genome Sequencing Center for Infectious Disease"/>
            <person name="Wu L."/>
            <person name="Ma J."/>
        </authorList>
    </citation>
    <scope>NUCLEOTIDE SEQUENCE [LARGE SCALE GENOMIC DNA]</scope>
    <source>
        <strain evidence="6">JCM 4738</strain>
    </source>
</reference>
<dbReference type="InterPro" id="IPR027417">
    <property type="entry name" value="P-loop_NTPase"/>
</dbReference>
<evidence type="ECO:0000313" key="5">
    <source>
        <dbReference type="EMBL" id="GHB56997.1"/>
    </source>
</evidence>
<evidence type="ECO:0000256" key="3">
    <source>
        <dbReference type="ARBA" id="ARBA00022840"/>
    </source>
</evidence>
<evidence type="ECO:0000313" key="6">
    <source>
        <dbReference type="Proteomes" id="UP000642673"/>
    </source>
</evidence>
<dbReference type="InterPro" id="IPR017871">
    <property type="entry name" value="ABC_transporter-like_CS"/>
</dbReference>
<dbReference type="GO" id="GO:0005524">
    <property type="term" value="F:ATP binding"/>
    <property type="evidence" value="ECO:0007669"/>
    <property type="project" value="UniProtKB-KW"/>
</dbReference>
<accession>A0ABQ3EWZ3</accession>
<dbReference type="Gene3D" id="3.40.50.300">
    <property type="entry name" value="P-loop containing nucleotide triphosphate hydrolases"/>
    <property type="match status" value="1"/>
</dbReference>
<organism evidence="5 6">
    <name type="scientific">Streptomyces cirratus</name>
    <dbReference type="NCBI Taxonomy" id="68187"/>
    <lineage>
        <taxon>Bacteria</taxon>
        <taxon>Bacillati</taxon>
        <taxon>Actinomycetota</taxon>
        <taxon>Actinomycetes</taxon>
        <taxon>Kitasatosporales</taxon>
        <taxon>Streptomycetaceae</taxon>
        <taxon>Streptomyces</taxon>
    </lineage>
</organism>
<keyword evidence="6" id="KW-1185">Reference proteome</keyword>
<dbReference type="RefSeq" id="WP_190184510.1">
    <property type="nucleotide sequence ID" value="NZ_BMVP01000004.1"/>
</dbReference>
<proteinExistence type="predicted"/>
<keyword evidence="2" id="KW-0547">Nucleotide-binding</keyword>
<dbReference type="Proteomes" id="UP000642673">
    <property type="component" value="Unassembled WGS sequence"/>
</dbReference>
<keyword evidence="3 5" id="KW-0067">ATP-binding</keyword>
<feature type="domain" description="ABC transporter" evidence="4">
    <location>
        <begin position="14"/>
        <end position="244"/>
    </location>
</feature>
<dbReference type="InterPro" id="IPR003439">
    <property type="entry name" value="ABC_transporter-like_ATP-bd"/>
</dbReference>
<sequence length="268" mass="28220">MPRTEEPDTRAAVVELAGVSVRYGSAKAPVTALDGVDVRIHAGEFVVLVGPSGCGKTSLLRVVAGFERPATGRARVRGSLPRPGAGAGVVFQQPRLFPWRTVGGNLAFALARLGVPRSDRPGRIAELLERVGLPGMAGRRTWELSGGQQQRVALARALAAEPELLLMDEPFAALDALTRERLQGEVRALAGRLGTTVLFVTHSAEEAVLLGSRVLVMAAGPGRVVAELPVDLARGPGTDVSALRSSPEFARLRGRLAEIMRRGAVPGP</sequence>
<evidence type="ECO:0000256" key="2">
    <source>
        <dbReference type="ARBA" id="ARBA00022741"/>
    </source>
</evidence>
<dbReference type="PROSITE" id="PS00211">
    <property type="entry name" value="ABC_TRANSPORTER_1"/>
    <property type="match status" value="1"/>
</dbReference>
<name>A0ABQ3EWZ3_9ACTN</name>
<gene>
    <name evidence="5" type="ORF">GCM10010347_28930</name>
</gene>